<keyword evidence="3" id="KW-1185">Reference proteome</keyword>
<proteinExistence type="predicted"/>
<protein>
    <recommendedName>
        <fullName evidence="4">F-box domain-containing protein</fullName>
    </recommendedName>
</protein>
<dbReference type="PANTHER" id="PTHR13318">
    <property type="entry name" value="PARTNER OF PAIRED, ISOFORM B-RELATED"/>
    <property type="match status" value="1"/>
</dbReference>
<dbReference type="Proteomes" id="UP000268093">
    <property type="component" value="Unassembled WGS sequence"/>
</dbReference>
<dbReference type="PANTHER" id="PTHR13318:SF190">
    <property type="entry name" value="PARTNER OF PAIRED, ISOFORM B"/>
    <property type="match status" value="1"/>
</dbReference>
<evidence type="ECO:0000313" key="2">
    <source>
        <dbReference type="EMBL" id="RUP48987.1"/>
    </source>
</evidence>
<organism evidence="2 3">
    <name type="scientific">Jimgerdemannia flammicorona</name>
    <dbReference type="NCBI Taxonomy" id="994334"/>
    <lineage>
        <taxon>Eukaryota</taxon>
        <taxon>Fungi</taxon>
        <taxon>Fungi incertae sedis</taxon>
        <taxon>Mucoromycota</taxon>
        <taxon>Mucoromycotina</taxon>
        <taxon>Endogonomycetes</taxon>
        <taxon>Endogonales</taxon>
        <taxon>Endogonaceae</taxon>
        <taxon>Jimgerdemannia</taxon>
    </lineage>
</organism>
<gene>
    <name evidence="2" type="ORF">BC936DRAFT_143519</name>
</gene>
<dbReference type="InterPro" id="IPR032675">
    <property type="entry name" value="LRR_dom_sf"/>
</dbReference>
<feature type="region of interest" description="Disordered" evidence="1">
    <location>
        <begin position="441"/>
        <end position="465"/>
    </location>
</feature>
<accession>A0A433DDT3</accession>
<comment type="caution">
    <text evidence="2">The sequence shown here is derived from an EMBL/GenBank/DDBJ whole genome shotgun (WGS) entry which is preliminary data.</text>
</comment>
<name>A0A433DDT3_9FUNG</name>
<sequence length="643" mass="73193">MTPQQERPPSSLPWEIIYAIHTHLKDEGCFRDLRECLFVSRQFWSSSRLLLRHTVVIRTRPRFRRFLATLREDATHPPMGQIVKALELINIGLTNEELVELGALLPNIERLDFDIRAWQNLIPPANFFLTWPNLTDVGDISRPRVLKTLCETHGFRLTSLCISWQAVESINDLPTWVPGLRRLVIHNDDHKFRWALNPSFLNHLEHSCPLLESLSISSCRIQDIDHIDLDNHPRNQTLRDLTFAPHEISAKWVVYIAYRYPELRALNLFIPPSAPTIGDKNMQAALMEVAHRCPRLERFRYTNSWLMHNIGPKGLFFEYLVNAAGEDPPLRELQLANIQSFNDDDVFSLAITIGPNLTKLDLSFLWKMTSSGLMAALENCKNLRELTVGGKVLGQPEFEFMPEVVANACPKLRILTLKHLTIVMDTPSDTERMVDTPGDAERMAEGDEQDALRQADQDDRSTTVHPPSRLEELWLHSVRFPPTFPSFLALAERLHTLVMRDSGQVVELLDEDDSGDKSAPVEETDLVTCYASLARRLTLQQRTIAFRFPRRAIQNISVSCPFVEVVKGGSWRGPVDAMGEGEGERVLEHVRLTHVEHRVGLTVVEMERLGVATVDEGAEQAYAKEGRGTVEWNRGRGGVRKDT</sequence>
<reference evidence="2 3" key="1">
    <citation type="journal article" date="2018" name="New Phytol.">
        <title>Phylogenomics of Endogonaceae and evolution of mycorrhizas within Mucoromycota.</title>
        <authorList>
            <person name="Chang Y."/>
            <person name="Desiro A."/>
            <person name="Na H."/>
            <person name="Sandor L."/>
            <person name="Lipzen A."/>
            <person name="Clum A."/>
            <person name="Barry K."/>
            <person name="Grigoriev I.V."/>
            <person name="Martin F.M."/>
            <person name="Stajich J.E."/>
            <person name="Smith M.E."/>
            <person name="Bonito G."/>
            <person name="Spatafora J.W."/>
        </authorList>
    </citation>
    <scope>NUCLEOTIDE SEQUENCE [LARGE SCALE GENOMIC DNA]</scope>
    <source>
        <strain evidence="2 3">GMNB39</strain>
    </source>
</reference>
<dbReference type="GO" id="GO:0019005">
    <property type="term" value="C:SCF ubiquitin ligase complex"/>
    <property type="evidence" value="ECO:0007669"/>
    <property type="project" value="TreeGrafter"/>
</dbReference>
<evidence type="ECO:0000313" key="3">
    <source>
        <dbReference type="Proteomes" id="UP000268093"/>
    </source>
</evidence>
<dbReference type="Gene3D" id="3.80.10.10">
    <property type="entry name" value="Ribonuclease Inhibitor"/>
    <property type="match status" value="2"/>
</dbReference>
<dbReference type="AlphaFoldDB" id="A0A433DDT3"/>
<dbReference type="OrthoDB" id="2262927at2759"/>
<evidence type="ECO:0008006" key="4">
    <source>
        <dbReference type="Google" id="ProtNLM"/>
    </source>
</evidence>
<dbReference type="SUPFAM" id="SSF52047">
    <property type="entry name" value="RNI-like"/>
    <property type="match status" value="1"/>
</dbReference>
<dbReference type="EMBL" id="RBNI01002717">
    <property type="protein sequence ID" value="RUP48987.1"/>
    <property type="molecule type" value="Genomic_DNA"/>
</dbReference>
<evidence type="ECO:0000256" key="1">
    <source>
        <dbReference type="SAM" id="MobiDB-lite"/>
    </source>
</evidence>
<dbReference type="GO" id="GO:0031146">
    <property type="term" value="P:SCF-dependent proteasomal ubiquitin-dependent protein catabolic process"/>
    <property type="evidence" value="ECO:0007669"/>
    <property type="project" value="TreeGrafter"/>
</dbReference>